<dbReference type="Gene3D" id="3.40.50.720">
    <property type="entry name" value="NAD(P)-binding Rossmann-like Domain"/>
    <property type="match status" value="1"/>
</dbReference>
<dbReference type="Proteomes" id="UP001172101">
    <property type="component" value="Unassembled WGS sequence"/>
</dbReference>
<feature type="transmembrane region" description="Helical" evidence="3">
    <location>
        <begin position="163"/>
        <end position="182"/>
    </location>
</feature>
<organism evidence="5 6">
    <name type="scientific">Lasiosphaeria miniovina</name>
    <dbReference type="NCBI Taxonomy" id="1954250"/>
    <lineage>
        <taxon>Eukaryota</taxon>
        <taxon>Fungi</taxon>
        <taxon>Dikarya</taxon>
        <taxon>Ascomycota</taxon>
        <taxon>Pezizomycotina</taxon>
        <taxon>Sordariomycetes</taxon>
        <taxon>Sordariomycetidae</taxon>
        <taxon>Sordariales</taxon>
        <taxon>Lasiosphaeriaceae</taxon>
        <taxon>Lasiosphaeria</taxon>
    </lineage>
</organism>
<dbReference type="InterPro" id="IPR011032">
    <property type="entry name" value="GroES-like_sf"/>
</dbReference>
<comment type="similarity">
    <text evidence="1">Belongs to the zinc-containing alcohol dehydrogenase family.</text>
</comment>
<name>A0AA40AME4_9PEZI</name>
<proteinExistence type="inferred from homology"/>
<evidence type="ECO:0000259" key="4">
    <source>
        <dbReference type="SMART" id="SM00829"/>
    </source>
</evidence>
<dbReference type="CDD" id="cd08249">
    <property type="entry name" value="enoyl_reductase_like"/>
    <property type="match status" value="1"/>
</dbReference>
<dbReference type="InterPro" id="IPR036291">
    <property type="entry name" value="NAD(P)-bd_dom_sf"/>
</dbReference>
<feature type="transmembrane region" description="Helical" evidence="3">
    <location>
        <begin position="127"/>
        <end position="151"/>
    </location>
</feature>
<comment type="caution">
    <text evidence="5">The sequence shown here is derived from an EMBL/GenBank/DDBJ whole genome shotgun (WGS) entry which is preliminary data.</text>
</comment>
<dbReference type="RefSeq" id="XP_060297324.1">
    <property type="nucleotide sequence ID" value="XM_060434426.1"/>
</dbReference>
<keyword evidence="3" id="KW-0812">Transmembrane</keyword>
<dbReference type="PANTHER" id="PTHR45348">
    <property type="entry name" value="HYPOTHETICAL OXIDOREDUCTASE (EUROFUNG)"/>
    <property type="match status" value="1"/>
</dbReference>
<gene>
    <name evidence="5" type="ORF">B0T26DRAFT_332743</name>
</gene>
<dbReference type="AlphaFoldDB" id="A0AA40AME4"/>
<dbReference type="SUPFAM" id="SSF51735">
    <property type="entry name" value="NAD(P)-binding Rossmann-fold domains"/>
    <property type="match status" value="1"/>
</dbReference>
<keyword evidence="6" id="KW-1185">Reference proteome</keyword>
<accession>A0AA40AME4</accession>
<evidence type="ECO:0000313" key="5">
    <source>
        <dbReference type="EMBL" id="KAK0718531.1"/>
    </source>
</evidence>
<evidence type="ECO:0000256" key="1">
    <source>
        <dbReference type="ARBA" id="ARBA00008072"/>
    </source>
</evidence>
<dbReference type="SUPFAM" id="SSF50129">
    <property type="entry name" value="GroES-like"/>
    <property type="match status" value="1"/>
</dbReference>
<dbReference type="InterPro" id="IPR013154">
    <property type="entry name" value="ADH-like_N"/>
</dbReference>
<dbReference type="SMART" id="SM00829">
    <property type="entry name" value="PKS_ER"/>
    <property type="match status" value="1"/>
</dbReference>
<evidence type="ECO:0000256" key="3">
    <source>
        <dbReference type="SAM" id="Phobius"/>
    </source>
</evidence>
<keyword evidence="3" id="KW-0472">Membrane</keyword>
<dbReference type="InterPro" id="IPR047122">
    <property type="entry name" value="Trans-enoyl_RdTase-like"/>
</dbReference>
<dbReference type="Pfam" id="PF08240">
    <property type="entry name" value="ADH_N"/>
    <property type="match status" value="1"/>
</dbReference>
<keyword evidence="2" id="KW-0560">Oxidoreductase</keyword>
<dbReference type="GO" id="GO:0016651">
    <property type="term" value="F:oxidoreductase activity, acting on NAD(P)H"/>
    <property type="evidence" value="ECO:0007669"/>
    <property type="project" value="InterPro"/>
</dbReference>
<dbReference type="EMBL" id="JAUIRO010000004">
    <property type="protein sequence ID" value="KAK0718531.1"/>
    <property type="molecule type" value="Genomic_DNA"/>
</dbReference>
<dbReference type="PANTHER" id="PTHR45348:SF2">
    <property type="entry name" value="ZINC-TYPE ALCOHOL DEHYDROGENASE-LIKE PROTEIN C2E1P3.01"/>
    <property type="match status" value="1"/>
</dbReference>
<dbReference type="Gene3D" id="3.90.180.10">
    <property type="entry name" value="Medium-chain alcohol dehydrogenases, catalytic domain"/>
    <property type="match status" value="1"/>
</dbReference>
<protein>
    <submittedName>
        <fullName evidence="5">Chaperonin 10-like protein</fullName>
    </submittedName>
</protein>
<evidence type="ECO:0000256" key="2">
    <source>
        <dbReference type="ARBA" id="ARBA00023002"/>
    </source>
</evidence>
<keyword evidence="3" id="KW-1133">Transmembrane helix</keyword>
<evidence type="ECO:0000313" key="6">
    <source>
        <dbReference type="Proteomes" id="UP001172101"/>
    </source>
</evidence>
<feature type="domain" description="Enoyl reductase (ER)" evidence="4">
    <location>
        <begin position="15"/>
        <end position="343"/>
    </location>
</feature>
<reference evidence="5" key="1">
    <citation type="submission" date="2023-06" db="EMBL/GenBank/DDBJ databases">
        <title>Genome-scale phylogeny and comparative genomics of the fungal order Sordariales.</title>
        <authorList>
            <consortium name="Lawrence Berkeley National Laboratory"/>
            <person name="Hensen N."/>
            <person name="Bonometti L."/>
            <person name="Westerberg I."/>
            <person name="Brannstrom I.O."/>
            <person name="Guillou S."/>
            <person name="Cros-Aarteil S."/>
            <person name="Calhoun S."/>
            <person name="Haridas S."/>
            <person name="Kuo A."/>
            <person name="Mondo S."/>
            <person name="Pangilinan J."/>
            <person name="Riley R."/>
            <person name="LaButti K."/>
            <person name="Andreopoulos B."/>
            <person name="Lipzen A."/>
            <person name="Chen C."/>
            <person name="Yanf M."/>
            <person name="Daum C."/>
            <person name="Ng V."/>
            <person name="Clum A."/>
            <person name="Steindorff A."/>
            <person name="Ohm R."/>
            <person name="Martin F."/>
            <person name="Silar P."/>
            <person name="Natvig D."/>
            <person name="Lalanne C."/>
            <person name="Gautier V."/>
            <person name="Ament-velasquez S.L."/>
            <person name="Kruys A."/>
            <person name="Hutchinson M.I."/>
            <person name="Powell A.J."/>
            <person name="Barry K."/>
            <person name="Miller A.N."/>
            <person name="Grigoriev I.V."/>
            <person name="Debuchy R."/>
            <person name="Gladieux P."/>
            <person name="Thoren M.H."/>
            <person name="Johannesson H."/>
        </authorList>
    </citation>
    <scope>NUCLEOTIDE SEQUENCE</scope>
    <source>
        <strain evidence="5">SMH2392-1A</strain>
    </source>
</reference>
<sequence length="344" mass="35600">MSTQNTQNKQYAALGQGQPLTTQTSAKPALEAADEVLIRVRAVAINPADYKMVGQGQRGTVWPLVPGLDGAGVVEAVGADVRRFAVGDRVLAMFSPAANRTASYQTHAVLREQKVARIPDAWSFEEAAGLATCYMTAVVGLGLGLAMPLPFLTDSSPNTFQPSSVLVVGGSSALGAATLQLLRLALPPSTIILATSSPKHHSHLVSALGATAALDRNSPELAAQARAACPGGRGVDAIVDAVGGADAAVFDALDPAGPRRYAQVWTGGAEIDAPAGVDSVLFRGRDLPRVHGAADLVTALQRLLEQGAYKLPLPVSLVGHGVDGLQRGLELMRRSVSGEKLVVT</sequence>
<dbReference type="GeneID" id="85317696"/>
<dbReference type="InterPro" id="IPR020843">
    <property type="entry name" value="ER"/>
</dbReference>